<evidence type="ECO:0000256" key="3">
    <source>
        <dbReference type="PROSITE-ProRule" id="PRU00023"/>
    </source>
</evidence>
<reference evidence="5 6" key="1">
    <citation type="submission" date="2017-06" db="EMBL/GenBank/DDBJ databases">
        <title>Draft genome sequence of a variant of Elsinoe murrayae.</title>
        <authorList>
            <person name="Cheng Q."/>
        </authorList>
    </citation>
    <scope>NUCLEOTIDE SEQUENCE [LARGE SCALE GENOMIC DNA]</scope>
    <source>
        <strain evidence="5 6">CQ-2017a</strain>
    </source>
</reference>
<evidence type="ECO:0000313" key="5">
    <source>
        <dbReference type="EMBL" id="PNS17904.1"/>
    </source>
</evidence>
<feature type="region of interest" description="Disordered" evidence="4">
    <location>
        <begin position="287"/>
        <end position="316"/>
    </location>
</feature>
<proteinExistence type="predicted"/>
<accession>A0A2K1QS57</accession>
<evidence type="ECO:0000256" key="4">
    <source>
        <dbReference type="SAM" id="MobiDB-lite"/>
    </source>
</evidence>
<dbReference type="Proteomes" id="UP000243797">
    <property type="component" value="Unassembled WGS sequence"/>
</dbReference>
<dbReference type="SUPFAM" id="SSF48403">
    <property type="entry name" value="Ankyrin repeat"/>
    <property type="match status" value="1"/>
</dbReference>
<evidence type="ECO:0000313" key="6">
    <source>
        <dbReference type="Proteomes" id="UP000243797"/>
    </source>
</evidence>
<gene>
    <name evidence="5" type="ORF">CAC42_3863</name>
</gene>
<dbReference type="Pfam" id="PF12796">
    <property type="entry name" value="Ank_2"/>
    <property type="match status" value="1"/>
</dbReference>
<protein>
    <submittedName>
        <fullName evidence="5">Uncharacterized protein</fullName>
    </submittedName>
</protein>
<feature type="repeat" description="ANK" evidence="3">
    <location>
        <begin position="141"/>
        <end position="173"/>
    </location>
</feature>
<dbReference type="InterPro" id="IPR002110">
    <property type="entry name" value="Ankyrin_rpt"/>
</dbReference>
<dbReference type="Gene3D" id="1.25.40.20">
    <property type="entry name" value="Ankyrin repeat-containing domain"/>
    <property type="match status" value="2"/>
</dbReference>
<organism evidence="5 6">
    <name type="scientific">Sphaceloma murrayae</name>
    <dbReference type="NCBI Taxonomy" id="2082308"/>
    <lineage>
        <taxon>Eukaryota</taxon>
        <taxon>Fungi</taxon>
        <taxon>Dikarya</taxon>
        <taxon>Ascomycota</taxon>
        <taxon>Pezizomycotina</taxon>
        <taxon>Dothideomycetes</taxon>
        <taxon>Dothideomycetidae</taxon>
        <taxon>Myriangiales</taxon>
        <taxon>Elsinoaceae</taxon>
        <taxon>Sphaceloma</taxon>
    </lineage>
</organism>
<dbReference type="InterPro" id="IPR036770">
    <property type="entry name" value="Ankyrin_rpt-contain_sf"/>
</dbReference>
<dbReference type="PANTHER" id="PTHR24198">
    <property type="entry name" value="ANKYRIN REPEAT AND PROTEIN KINASE DOMAIN-CONTAINING PROTEIN"/>
    <property type="match status" value="1"/>
</dbReference>
<dbReference type="SMART" id="SM00248">
    <property type="entry name" value="ANK"/>
    <property type="match status" value="5"/>
</dbReference>
<feature type="repeat" description="ANK" evidence="3">
    <location>
        <begin position="41"/>
        <end position="73"/>
    </location>
</feature>
<name>A0A2K1QS57_9PEZI</name>
<keyword evidence="1" id="KW-0677">Repeat</keyword>
<dbReference type="AlphaFoldDB" id="A0A2K1QS57"/>
<dbReference type="PANTHER" id="PTHR24198:SF165">
    <property type="entry name" value="ANKYRIN REPEAT-CONTAINING PROTEIN-RELATED"/>
    <property type="match status" value="1"/>
</dbReference>
<keyword evidence="2 3" id="KW-0040">ANK repeat</keyword>
<comment type="caution">
    <text evidence="5">The sequence shown here is derived from an EMBL/GenBank/DDBJ whole genome shotgun (WGS) entry which is preliminary data.</text>
</comment>
<keyword evidence="6" id="KW-1185">Reference proteome</keyword>
<dbReference type="InParanoid" id="A0A2K1QS57"/>
<dbReference type="PROSITE" id="PS50297">
    <property type="entry name" value="ANK_REP_REGION"/>
    <property type="match status" value="2"/>
</dbReference>
<sequence length="337" mass="37220">MLNVRDPRDLIFEAARMNDGLLIRSLLAERKASVIDVEQGSDHSALHIAIIGGKMEAAEILLQHGAEPLLENGTQETPYDMAWKTVLTFGDTPNAALWQPIRRTDRWEQTCLQVSMYYNDPVTFGKLFIDRGNDVNARDIGGSCTLLEAVRMGHHDAVTMLVDRGADVTLQDQWGCSPLLAAVGANNIEMTSKLLQSPFVDTGVVDCQNRLVLHYAAANADAALLQLLTNHRSEGVDITAKSTAGHTAFDVVEQRQAEGLHESKTGIDEVWMRLFAALLEHVTQIVQGPPPPYRDVEDQATDYSRTDSRGSSVYHDAKQHLSPLSTRFARYITGSKK</sequence>
<dbReference type="EMBL" id="NKHZ01000047">
    <property type="protein sequence ID" value="PNS17904.1"/>
    <property type="molecule type" value="Genomic_DNA"/>
</dbReference>
<dbReference type="OrthoDB" id="539213at2759"/>
<dbReference type="Pfam" id="PF00023">
    <property type="entry name" value="Ank"/>
    <property type="match status" value="1"/>
</dbReference>
<dbReference type="PROSITE" id="PS50088">
    <property type="entry name" value="ANK_REPEAT"/>
    <property type="match status" value="2"/>
</dbReference>
<evidence type="ECO:0000256" key="1">
    <source>
        <dbReference type="ARBA" id="ARBA00022737"/>
    </source>
</evidence>
<dbReference type="STRING" id="2082308.A0A2K1QS57"/>
<evidence type="ECO:0000256" key="2">
    <source>
        <dbReference type="ARBA" id="ARBA00023043"/>
    </source>
</evidence>